<dbReference type="InterPro" id="IPR050514">
    <property type="entry name" value="WAP_four-disulfide_core"/>
</dbReference>
<evidence type="ECO:0000256" key="5">
    <source>
        <dbReference type="ARBA" id="ARBA00022729"/>
    </source>
</evidence>
<evidence type="ECO:0000313" key="13">
    <source>
        <dbReference type="RefSeq" id="XP_007443802.1"/>
    </source>
</evidence>
<evidence type="ECO:0000256" key="4">
    <source>
        <dbReference type="ARBA" id="ARBA00022529"/>
    </source>
</evidence>
<dbReference type="InterPro" id="IPR036645">
    <property type="entry name" value="Elafin-like_sf"/>
</dbReference>
<keyword evidence="3" id="KW-0964">Secreted</keyword>
<feature type="domain" description="WAP" evidence="11">
    <location>
        <begin position="36"/>
        <end position="80"/>
    </location>
</feature>
<dbReference type="OMA" id="FCGRSCY"/>
<dbReference type="Gene3D" id="4.10.75.10">
    <property type="entry name" value="Elafin-like"/>
    <property type="match status" value="2"/>
</dbReference>
<evidence type="ECO:0000256" key="9">
    <source>
        <dbReference type="ARBA" id="ARBA00035122"/>
    </source>
</evidence>
<reference evidence="13" key="1">
    <citation type="submission" date="2025-08" db="UniProtKB">
        <authorList>
            <consortium name="RefSeq"/>
        </authorList>
    </citation>
    <scope>IDENTIFICATION</scope>
    <source>
        <tissue evidence="13">Liver</tissue>
    </source>
</reference>
<keyword evidence="4" id="KW-0929">Antimicrobial</keyword>
<evidence type="ECO:0000256" key="8">
    <source>
        <dbReference type="ARBA" id="ARBA00023157"/>
    </source>
</evidence>
<dbReference type="GO" id="GO:0019731">
    <property type="term" value="P:antibacterial humoral response"/>
    <property type="evidence" value="ECO:0007669"/>
    <property type="project" value="TreeGrafter"/>
</dbReference>
<dbReference type="Proteomes" id="UP000695026">
    <property type="component" value="Unplaced"/>
</dbReference>
<dbReference type="RefSeq" id="XP_007443802.1">
    <property type="nucleotide sequence ID" value="XM_007443740.3"/>
</dbReference>
<comment type="subcellular location">
    <subcellularLocation>
        <location evidence="2">Secreted</location>
    </subcellularLocation>
</comment>
<dbReference type="OrthoDB" id="6060011at2759"/>
<sequence>MMPGSSRGPLLLFSLVGLLSTCAQEPDTAGRNTTAVAEKPGTCPKAELEPPSGNCTEECQTDASCEGSQKCCQTGCRTSCQIPNDKPGSCPVLSQPIPPLGVCRDTCKTDSNCEGNQKCCKNGCGNFGCAAPVS</sequence>
<keyword evidence="12" id="KW-1185">Reference proteome</keyword>
<evidence type="ECO:0000256" key="2">
    <source>
        <dbReference type="ARBA" id="ARBA00004613"/>
    </source>
</evidence>
<evidence type="ECO:0000256" key="6">
    <source>
        <dbReference type="ARBA" id="ARBA00022737"/>
    </source>
</evidence>
<keyword evidence="7" id="KW-0044">Antibiotic</keyword>
<comment type="similarity">
    <text evidence="9">Belongs to the venom waprin family.</text>
</comment>
<dbReference type="GeneID" id="103066264"/>
<dbReference type="KEGG" id="pbi:103066264"/>
<evidence type="ECO:0000259" key="11">
    <source>
        <dbReference type="PROSITE" id="PS51390"/>
    </source>
</evidence>
<evidence type="ECO:0000256" key="10">
    <source>
        <dbReference type="SAM" id="SignalP"/>
    </source>
</evidence>
<proteinExistence type="inferred from homology"/>
<evidence type="ECO:0000313" key="12">
    <source>
        <dbReference type="Proteomes" id="UP000695026"/>
    </source>
</evidence>
<organism evidence="12 13">
    <name type="scientific">Python bivittatus</name>
    <name type="common">Burmese python</name>
    <name type="synonym">Python molurus bivittatus</name>
    <dbReference type="NCBI Taxonomy" id="176946"/>
    <lineage>
        <taxon>Eukaryota</taxon>
        <taxon>Metazoa</taxon>
        <taxon>Chordata</taxon>
        <taxon>Craniata</taxon>
        <taxon>Vertebrata</taxon>
        <taxon>Euteleostomi</taxon>
        <taxon>Lepidosauria</taxon>
        <taxon>Squamata</taxon>
        <taxon>Bifurcata</taxon>
        <taxon>Unidentata</taxon>
        <taxon>Episquamata</taxon>
        <taxon>Toxicofera</taxon>
        <taxon>Serpentes</taxon>
        <taxon>Henophidia</taxon>
        <taxon>Pythonidae</taxon>
        <taxon>Python</taxon>
    </lineage>
</organism>
<dbReference type="Pfam" id="PF00095">
    <property type="entry name" value="WAP"/>
    <property type="match status" value="2"/>
</dbReference>
<evidence type="ECO:0000256" key="7">
    <source>
        <dbReference type="ARBA" id="ARBA00023022"/>
    </source>
</evidence>
<dbReference type="PANTHER" id="PTHR19441:SF34">
    <property type="entry name" value="WAP FOUR-DISULFIDE CORE DOMAIN PROTEIN 2"/>
    <property type="match status" value="1"/>
</dbReference>
<evidence type="ECO:0000256" key="1">
    <source>
        <dbReference type="ARBA" id="ARBA00002473"/>
    </source>
</evidence>
<comment type="function">
    <text evidence="1">Damages membranes of susceptible bacteria. Has no hemolytic activity. Not toxic to mice. Does not inhibit the proteinases elastase and cathepsin G.</text>
</comment>
<dbReference type="SMART" id="SM00217">
    <property type="entry name" value="WAP"/>
    <property type="match status" value="2"/>
</dbReference>
<keyword evidence="6" id="KW-0677">Repeat</keyword>
<feature type="signal peptide" evidence="10">
    <location>
        <begin position="1"/>
        <end position="23"/>
    </location>
</feature>
<feature type="domain" description="WAP" evidence="11">
    <location>
        <begin position="83"/>
        <end position="133"/>
    </location>
</feature>
<dbReference type="PROSITE" id="PS51390">
    <property type="entry name" value="WAP"/>
    <property type="match status" value="2"/>
</dbReference>
<dbReference type="AlphaFoldDB" id="A0A9F2REL2"/>
<feature type="chain" id="PRO_5039887078" evidence="10">
    <location>
        <begin position="24"/>
        <end position="134"/>
    </location>
</feature>
<dbReference type="GO" id="GO:0005615">
    <property type="term" value="C:extracellular space"/>
    <property type="evidence" value="ECO:0007669"/>
    <property type="project" value="TreeGrafter"/>
</dbReference>
<protein>
    <submittedName>
        <fullName evidence="13">Waprin-Phi1-like</fullName>
    </submittedName>
</protein>
<dbReference type="FunFam" id="4.10.75.10:FF:000001">
    <property type="entry name" value="Anosmin 1"/>
    <property type="match status" value="2"/>
</dbReference>
<dbReference type="InterPro" id="IPR008197">
    <property type="entry name" value="WAP_dom"/>
</dbReference>
<dbReference type="SUPFAM" id="SSF57256">
    <property type="entry name" value="Elafin-like"/>
    <property type="match status" value="2"/>
</dbReference>
<dbReference type="PRINTS" id="PR00003">
    <property type="entry name" value="4DISULPHCORE"/>
</dbReference>
<accession>A0A9F2REL2</accession>
<dbReference type="GO" id="GO:0045087">
    <property type="term" value="P:innate immune response"/>
    <property type="evidence" value="ECO:0007669"/>
    <property type="project" value="TreeGrafter"/>
</dbReference>
<dbReference type="PANTHER" id="PTHR19441">
    <property type="entry name" value="WHEY ACDIC PROTEIN WAP"/>
    <property type="match status" value="1"/>
</dbReference>
<gene>
    <name evidence="13" type="primary">LOC103066264</name>
</gene>
<evidence type="ECO:0000256" key="3">
    <source>
        <dbReference type="ARBA" id="ARBA00022525"/>
    </source>
</evidence>
<keyword evidence="5 10" id="KW-0732">Signal</keyword>
<name>A0A9F2REL2_PYTBI</name>
<dbReference type="GO" id="GO:0004867">
    <property type="term" value="F:serine-type endopeptidase inhibitor activity"/>
    <property type="evidence" value="ECO:0007669"/>
    <property type="project" value="TreeGrafter"/>
</dbReference>
<keyword evidence="8" id="KW-1015">Disulfide bond</keyword>